<proteinExistence type="predicted"/>
<sequence length="67" mass="7712">MIEDFPVFRVDNSLDGGAEHAHVVFLEDLVLIQRYAAVQRRLSSKRKEDTVGTLFFDHPLHKIRGYG</sequence>
<protein>
    <submittedName>
        <fullName evidence="1">Uncharacterized protein</fullName>
    </submittedName>
</protein>
<accession>A0A644XZL6</accession>
<gene>
    <name evidence="1" type="ORF">SDC9_68125</name>
</gene>
<name>A0A644XZL6_9ZZZZ</name>
<reference evidence="1" key="1">
    <citation type="submission" date="2019-08" db="EMBL/GenBank/DDBJ databases">
        <authorList>
            <person name="Kucharzyk K."/>
            <person name="Murdoch R.W."/>
            <person name="Higgins S."/>
            <person name="Loffler F."/>
        </authorList>
    </citation>
    <scope>NUCLEOTIDE SEQUENCE</scope>
</reference>
<evidence type="ECO:0000313" key="1">
    <source>
        <dbReference type="EMBL" id="MPM21680.1"/>
    </source>
</evidence>
<dbReference type="EMBL" id="VSSQ01003644">
    <property type="protein sequence ID" value="MPM21680.1"/>
    <property type="molecule type" value="Genomic_DNA"/>
</dbReference>
<organism evidence="1">
    <name type="scientific">bioreactor metagenome</name>
    <dbReference type="NCBI Taxonomy" id="1076179"/>
    <lineage>
        <taxon>unclassified sequences</taxon>
        <taxon>metagenomes</taxon>
        <taxon>ecological metagenomes</taxon>
    </lineage>
</organism>
<dbReference type="AlphaFoldDB" id="A0A644XZL6"/>
<comment type="caution">
    <text evidence="1">The sequence shown here is derived from an EMBL/GenBank/DDBJ whole genome shotgun (WGS) entry which is preliminary data.</text>
</comment>